<protein>
    <submittedName>
        <fullName evidence="5">FadR/GntR family transcriptional regulator</fullName>
    </submittedName>
</protein>
<evidence type="ECO:0000313" key="6">
    <source>
        <dbReference type="Proteomes" id="UP001595613"/>
    </source>
</evidence>
<dbReference type="Proteomes" id="UP001595613">
    <property type="component" value="Unassembled WGS sequence"/>
</dbReference>
<dbReference type="RefSeq" id="WP_380097539.1">
    <property type="nucleotide sequence ID" value="NZ_JBHRYD010000011.1"/>
</dbReference>
<dbReference type="SUPFAM" id="SSF48008">
    <property type="entry name" value="GntR ligand-binding domain-like"/>
    <property type="match status" value="1"/>
</dbReference>
<dbReference type="PRINTS" id="PR00035">
    <property type="entry name" value="HTHGNTR"/>
</dbReference>
<proteinExistence type="predicted"/>
<evidence type="ECO:0000256" key="3">
    <source>
        <dbReference type="ARBA" id="ARBA00023163"/>
    </source>
</evidence>
<evidence type="ECO:0000313" key="5">
    <source>
        <dbReference type="EMBL" id="MFC3705647.1"/>
    </source>
</evidence>
<reference evidence="6" key="1">
    <citation type="journal article" date="2019" name="Int. J. Syst. Evol. Microbiol.">
        <title>The Global Catalogue of Microorganisms (GCM) 10K type strain sequencing project: providing services to taxonomists for standard genome sequencing and annotation.</title>
        <authorList>
            <consortium name="The Broad Institute Genomics Platform"/>
            <consortium name="The Broad Institute Genome Sequencing Center for Infectious Disease"/>
            <person name="Wu L."/>
            <person name="Ma J."/>
        </authorList>
    </citation>
    <scope>NUCLEOTIDE SEQUENCE [LARGE SCALE GENOMIC DNA]</scope>
    <source>
        <strain evidence="6">KCTC 42281</strain>
    </source>
</reference>
<dbReference type="PROSITE" id="PS50949">
    <property type="entry name" value="HTH_GNTR"/>
    <property type="match status" value="1"/>
</dbReference>
<dbReference type="PANTHER" id="PTHR43537:SF5">
    <property type="entry name" value="UXU OPERON TRANSCRIPTIONAL REGULATOR"/>
    <property type="match status" value="1"/>
</dbReference>
<gene>
    <name evidence="5" type="ORF">ACFOOL_12865</name>
</gene>
<feature type="domain" description="HTH gntR-type" evidence="4">
    <location>
        <begin position="1"/>
        <end position="63"/>
    </location>
</feature>
<dbReference type="CDD" id="cd07377">
    <property type="entry name" value="WHTH_GntR"/>
    <property type="match status" value="1"/>
</dbReference>
<comment type="caution">
    <text evidence="5">The sequence shown here is derived from an EMBL/GenBank/DDBJ whole genome shotgun (WGS) entry which is preliminary data.</text>
</comment>
<dbReference type="InterPro" id="IPR036390">
    <property type="entry name" value="WH_DNA-bd_sf"/>
</dbReference>
<sequence length="207" mass="23555">MYRELKSEIMNGVYSAGSRLPTERALAEHFGIARNSVRKTLNLLAEEGLIIRHVGRGTFVRSRVGTDEFTLSELLEARLLFEPGLPDLVVERVTPELIAEMEDSLERVRTAESWEQFKEAKYAVHMAIARSSRNRFIISIFEQIVESRRRAAWGRPGHQPAPVLVVREAAYRDNMVIVDALRCGDTDKAREAIRDYLLRTLSNVSSN</sequence>
<dbReference type="InterPro" id="IPR000524">
    <property type="entry name" value="Tscrpt_reg_HTH_GntR"/>
</dbReference>
<accession>A0ABV7X2V7</accession>
<dbReference type="Gene3D" id="1.10.10.10">
    <property type="entry name" value="Winged helix-like DNA-binding domain superfamily/Winged helix DNA-binding domain"/>
    <property type="match status" value="1"/>
</dbReference>
<keyword evidence="6" id="KW-1185">Reference proteome</keyword>
<evidence type="ECO:0000259" key="4">
    <source>
        <dbReference type="PROSITE" id="PS50949"/>
    </source>
</evidence>
<dbReference type="InterPro" id="IPR036388">
    <property type="entry name" value="WH-like_DNA-bd_sf"/>
</dbReference>
<organism evidence="5 6">
    <name type="scientific">Devosia honganensis</name>
    <dbReference type="NCBI Taxonomy" id="1610527"/>
    <lineage>
        <taxon>Bacteria</taxon>
        <taxon>Pseudomonadati</taxon>
        <taxon>Pseudomonadota</taxon>
        <taxon>Alphaproteobacteria</taxon>
        <taxon>Hyphomicrobiales</taxon>
        <taxon>Devosiaceae</taxon>
        <taxon>Devosia</taxon>
    </lineage>
</organism>
<dbReference type="Pfam" id="PF00392">
    <property type="entry name" value="GntR"/>
    <property type="match status" value="1"/>
</dbReference>
<keyword evidence="2" id="KW-0238">DNA-binding</keyword>
<evidence type="ECO:0000256" key="2">
    <source>
        <dbReference type="ARBA" id="ARBA00023125"/>
    </source>
</evidence>
<dbReference type="Pfam" id="PF07729">
    <property type="entry name" value="FCD"/>
    <property type="match status" value="1"/>
</dbReference>
<dbReference type="SMART" id="SM00345">
    <property type="entry name" value="HTH_GNTR"/>
    <property type="match status" value="1"/>
</dbReference>
<dbReference type="EMBL" id="JBHRYD010000011">
    <property type="protein sequence ID" value="MFC3705647.1"/>
    <property type="molecule type" value="Genomic_DNA"/>
</dbReference>
<dbReference type="SUPFAM" id="SSF46785">
    <property type="entry name" value="Winged helix' DNA-binding domain"/>
    <property type="match status" value="1"/>
</dbReference>
<keyword evidence="1" id="KW-0805">Transcription regulation</keyword>
<dbReference type="Gene3D" id="1.20.120.530">
    <property type="entry name" value="GntR ligand-binding domain-like"/>
    <property type="match status" value="1"/>
</dbReference>
<dbReference type="PANTHER" id="PTHR43537">
    <property type="entry name" value="TRANSCRIPTIONAL REGULATOR, GNTR FAMILY"/>
    <property type="match status" value="1"/>
</dbReference>
<dbReference type="SMART" id="SM00895">
    <property type="entry name" value="FCD"/>
    <property type="match status" value="1"/>
</dbReference>
<dbReference type="InterPro" id="IPR011711">
    <property type="entry name" value="GntR_C"/>
</dbReference>
<dbReference type="InterPro" id="IPR008920">
    <property type="entry name" value="TF_FadR/GntR_C"/>
</dbReference>
<name>A0ABV7X2V7_9HYPH</name>
<evidence type="ECO:0000256" key="1">
    <source>
        <dbReference type="ARBA" id="ARBA00023015"/>
    </source>
</evidence>
<keyword evidence="3" id="KW-0804">Transcription</keyword>